<protein>
    <recommendedName>
        <fullName evidence="3">Carboxylic ester hydrolase</fullName>
        <ecNumber evidence="3">3.1.1.-</ecNumber>
    </recommendedName>
</protein>
<proteinExistence type="inferred from homology"/>
<sequence length="532" mass="55460">MGNGRKILTSLAVLLGPSLVLAEAASRAPEVEIANGTIRGGRCASGTVNYFLSIPYAVPPVGDLRFTPPQPYNQTFAGVRDATTPAPSCPQLGMFLVAYQAGQSEDCLFVDVWAPANATEDPKLPVKVWLHGGGNSAGGISFPLYDGCNSDTAAVHVSLNYRLGALGFLVAEPAGLLGNYGLRDQILALRWVQENIEAFGGDKHKVVVFGQSAGGLDAHILATLDEAPSLMKSAIMQSGAGQSVQDLPSVAAFSAKFAALLPCGANDVACLRAATPEHLNTTLLSMFLNGSDGFVFEFNGFGPAVDGGLVPAHPTEAGVKVPSLIGSTAHEGTLLLYASYGNATASLDQTDYDQTLVSNFGSQAAIVNDTYPVSRYSSTRLPVFYAVDDIYTSSVIHCAAFNALTSSANAAPVYTFVFNHTATCPWLPSIAPGALELLGPAHTSELALVFGQVRRLPFGTGSCNLTGQEAALAAYLQAAWTSMAGAGNPGPDWPEFAESSMLGVVLNDAPVPGVVDYSECAFWEGLKSQDPA</sequence>
<evidence type="ECO:0000256" key="3">
    <source>
        <dbReference type="RuleBase" id="RU361235"/>
    </source>
</evidence>
<evidence type="ECO:0000256" key="2">
    <source>
        <dbReference type="ARBA" id="ARBA00022801"/>
    </source>
</evidence>
<keyword evidence="2 3" id="KW-0378">Hydrolase</keyword>
<dbReference type="GO" id="GO:0052689">
    <property type="term" value="F:carboxylic ester hydrolase activity"/>
    <property type="evidence" value="ECO:0007669"/>
    <property type="project" value="TreeGrafter"/>
</dbReference>
<reference evidence="5 6" key="1">
    <citation type="submission" date="2015-05" db="EMBL/GenBank/DDBJ databases">
        <title>Distinctive expansion of gene families associated with plant cell wall degradation and secondary metabolism in the genomes of grapevine trunk pathogens.</title>
        <authorList>
            <person name="Lawrence D.P."/>
            <person name="Travadon R."/>
            <person name="Rolshausen P.E."/>
            <person name="Baumgartner K."/>
        </authorList>
    </citation>
    <scope>NUCLEOTIDE SEQUENCE [LARGE SCALE GENOMIC DNA]</scope>
    <source>
        <strain evidence="5">DA912</strain>
    </source>
</reference>
<evidence type="ECO:0000313" key="5">
    <source>
        <dbReference type="EMBL" id="KKY31573.1"/>
    </source>
</evidence>
<comment type="caution">
    <text evidence="5">The sequence shown here is derived from an EMBL/GenBank/DDBJ whole genome shotgun (WGS) entry which is preliminary data.</text>
</comment>
<feature type="signal peptide" evidence="3">
    <location>
        <begin position="1"/>
        <end position="22"/>
    </location>
</feature>
<dbReference type="InterPro" id="IPR050654">
    <property type="entry name" value="AChE-related_enzymes"/>
</dbReference>
<dbReference type="PROSITE" id="PS00941">
    <property type="entry name" value="CARBOXYLESTERASE_B_2"/>
    <property type="match status" value="1"/>
</dbReference>
<dbReference type="AlphaFoldDB" id="A0A0G2H8J8"/>
<reference evidence="5 6" key="2">
    <citation type="submission" date="2015-05" db="EMBL/GenBank/DDBJ databases">
        <authorList>
            <person name="Morales-Cruz A."/>
            <person name="Amrine K.C."/>
            <person name="Cantu D."/>
        </authorList>
    </citation>
    <scope>NUCLEOTIDE SEQUENCE [LARGE SCALE GENOMIC DNA]</scope>
    <source>
        <strain evidence="5">DA912</strain>
    </source>
</reference>
<dbReference type="Pfam" id="PF00135">
    <property type="entry name" value="COesterase"/>
    <property type="match status" value="1"/>
</dbReference>
<dbReference type="EC" id="3.1.1.-" evidence="3"/>
<feature type="chain" id="PRO_5005117729" description="Carboxylic ester hydrolase" evidence="3">
    <location>
        <begin position="23"/>
        <end position="532"/>
    </location>
</feature>
<name>A0A0G2H8J8_9PEZI</name>
<evidence type="ECO:0000256" key="1">
    <source>
        <dbReference type="ARBA" id="ARBA00005964"/>
    </source>
</evidence>
<dbReference type="SUPFAM" id="SSF53474">
    <property type="entry name" value="alpha/beta-Hydrolases"/>
    <property type="match status" value="1"/>
</dbReference>
<gene>
    <name evidence="5" type="ORF">UCDDA912_g08494</name>
</gene>
<keyword evidence="6" id="KW-1185">Reference proteome</keyword>
<dbReference type="InterPro" id="IPR029058">
    <property type="entry name" value="AB_hydrolase_fold"/>
</dbReference>
<dbReference type="ESTHER" id="9pezi-a0a0g2h8j8">
    <property type="family name" value="Fungal_carboxylesterase_lipase"/>
</dbReference>
<keyword evidence="3" id="KW-0732">Signal</keyword>
<dbReference type="Proteomes" id="UP000034680">
    <property type="component" value="Unassembled WGS sequence"/>
</dbReference>
<dbReference type="Gene3D" id="3.40.50.1820">
    <property type="entry name" value="alpha/beta hydrolase"/>
    <property type="match status" value="1"/>
</dbReference>
<dbReference type="EMBL" id="LCUC01000377">
    <property type="protein sequence ID" value="KKY31573.1"/>
    <property type="molecule type" value="Genomic_DNA"/>
</dbReference>
<dbReference type="OrthoDB" id="408631at2759"/>
<dbReference type="PANTHER" id="PTHR43918">
    <property type="entry name" value="ACETYLCHOLINESTERASE"/>
    <property type="match status" value="1"/>
</dbReference>
<evidence type="ECO:0000313" key="6">
    <source>
        <dbReference type="Proteomes" id="UP000034680"/>
    </source>
</evidence>
<dbReference type="InterPro" id="IPR019819">
    <property type="entry name" value="Carboxylesterase_B_CS"/>
</dbReference>
<dbReference type="InterPro" id="IPR002018">
    <property type="entry name" value="CarbesteraseB"/>
</dbReference>
<comment type="similarity">
    <text evidence="1 3">Belongs to the type-B carboxylesterase/lipase family.</text>
</comment>
<feature type="domain" description="Carboxylesterase type B" evidence="4">
    <location>
        <begin position="28"/>
        <end position="501"/>
    </location>
</feature>
<dbReference type="InterPro" id="IPR019826">
    <property type="entry name" value="Carboxylesterase_B_AS"/>
</dbReference>
<evidence type="ECO:0000259" key="4">
    <source>
        <dbReference type="Pfam" id="PF00135"/>
    </source>
</evidence>
<dbReference type="PANTHER" id="PTHR43918:SF4">
    <property type="entry name" value="CARBOXYLIC ESTER HYDROLASE"/>
    <property type="match status" value="1"/>
</dbReference>
<dbReference type="PROSITE" id="PS00122">
    <property type="entry name" value="CARBOXYLESTERASE_B_1"/>
    <property type="match status" value="1"/>
</dbReference>
<dbReference type="STRING" id="1214573.A0A0G2H8J8"/>
<accession>A0A0G2H8J8</accession>
<organism evidence="5 6">
    <name type="scientific">Diaporthe ampelina</name>
    <dbReference type="NCBI Taxonomy" id="1214573"/>
    <lineage>
        <taxon>Eukaryota</taxon>
        <taxon>Fungi</taxon>
        <taxon>Dikarya</taxon>
        <taxon>Ascomycota</taxon>
        <taxon>Pezizomycotina</taxon>
        <taxon>Sordariomycetes</taxon>
        <taxon>Sordariomycetidae</taxon>
        <taxon>Diaporthales</taxon>
        <taxon>Diaporthaceae</taxon>
        <taxon>Diaporthe</taxon>
    </lineage>
</organism>